<evidence type="ECO:0000256" key="1">
    <source>
        <dbReference type="ARBA" id="ARBA00001933"/>
    </source>
</evidence>
<keyword evidence="5 7" id="KW-0663">Pyridoxal phosphate</keyword>
<dbReference type="InterPro" id="IPR015421">
    <property type="entry name" value="PyrdxlP-dep_Trfase_major"/>
</dbReference>
<keyword evidence="12" id="KW-1185">Reference proteome</keyword>
<dbReference type="SUPFAM" id="SSF53383">
    <property type="entry name" value="PLP-dependent transferases"/>
    <property type="match status" value="1"/>
</dbReference>
<dbReference type="InterPro" id="IPR024169">
    <property type="entry name" value="SP_NH2Trfase/AEP_transaminase"/>
</dbReference>
<evidence type="ECO:0000256" key="5">
    <source>
        <dbReference type="ARBA" id="ARBA00022898"/>
    </source>
</evidence>
<accession>A0A517ZIT1</accession>
<dbReference type="GO" id="GO:0019265">
    <property type="term" value="P:glycine biosynthetic process, by transamination of glyoxylate"/>
    <property type="evidence" value="ECO:0007669"/>
    <property type="project" value="TreeGrafter"/>
</dbReference>
<dbReference type="EC" id="2.-.-.-" evidence="11"/>
<proteinExistence type="inferred from homology"/>
<feature type="binding site" evidence="6">
    <location>
        <position position="347"/>
    </location>
    <ligand>
        <name>substrate</name>
    </ligand>
</feature>
<dbReference type="EMBL" id="CP036276">
    <property type="protein sequence ID" value="QDU42391.1"/>
    <property type="molecule type" value="Genomic_DNA"/>
</dbReference>
<dbReference type="AlphaFoldDB" id="A0A517ZIT1"/>
<comment type="cofactor">
    <cofactor evidence="1 7 9">
        <name>pyridoxal 5'-phosphate</name>
        <dbReference type="ChEBI" id="CHEBI:597326"/>
    </cofactor>
</comment>
<dbReference type="RefSeq" id="WP_145374445.1">
    <property type="nucleotide sequence ID" value="NZ_CP036276.1"/>
</dbReference>
<name>A0A517ZIT1_9PLAN</name>
<dbReference type="InterPro" id="IPR000192">
    <property type="entry name" value="Aminotrans_V_dom"/>
</dbReference>
<dbReference type="InterPro" id="IPR020578">
    <property type="entry name" value="Aminotrans_V_PyrdxlP_BS"/>
</dbReference>
<dbReference type="Gene3D" id="3.90.1150.10">
    <property type="entry name" value="Aspartate Aminotransferase, domain 1"/>
    <property type="match status" value="1"/>
</dbReference>
<evidence type="ECO:0000259" key="10">
    <source>
        <dbReference type="Pfam" id="PF00266"/>
    </source>
</evidence>
<dbReference type="PANTHER" id="PTHR21152">
    <property type="entry name" value="AMINOTRANSFERASE CLASS V"/>
    <property type="match status" value="1"/>
</dbReference>
<dbReference type="Gene3D" id="3.40.640.10">
    <property type="entry name" value="Type I PLP-dependent aspartate aminotransferase-like (Major domain)"/>
    <property type="match status" value="1"/>
</dbReference>
<evidence type="ECO:0000256" key="4">
    <source>
        <dbReference type="ARBA" id="ARBA00022679"/>
    </source>
</evidence>
<dbReference type="PROSITE" id="PS00595">
    <property type="entry name" value="AA_TRANSFER_CLASS_5"/>
    <property type="match status" value="1"/>
</dbReference>
<evidence type="ECO:0000256" key="2">
    <source>
        <dbReference type="ARBA" id="ARBA00009236"/>
    </source>
</evidence>
<evidence type="ECO:0000256" key="8">
    <source>
        <dbReference type="RuleBase" id="RU004075"/>
    </source>
</evidence>
<dbReference type="InterPro" id="IPR015424">
    <property type="entry name" value="PyrdxlP-dep_Trfase"/>
</dbReference>
<dbReference type="PIRSF" id="PIRSF000524">
    <property type="entry name" value="SPT"/>
    <property type="match status" value="1"/>
</dbReference>
<feature type="domain" description="Aminotransferase class V" evidence="10">
    <location>
        <begin position="42"/>
        <end position="337"/>
    </location>
</feature>
<organism evidence="11 12">
    <name type="scientific">Symmachiella dynata</name>
    <dbReference type="NCBI Taxonomy" id="2527995"/>
    <lineage>
        <taxon>Bacteria</taxon>
        <taxon>Pseudomonadati</taxon>
        <taxon>Planctomycetota</taxon>
        <taxon>Planctomycetia</taxon>
        <taxon>Planctomycetales</taxon>
        <taxon>Planctomycetaceae</taxon>
        <taxon>Symmachiella</taxon>
    </lineage>
</organism>
<dbReference type="Pfam" id="PF00266">
    <property type="entry name" value="Aminotran_5"/>
    <property type="match status" value="1"/>
</dbReference>
<evidence type="ECO:0000313" key="12">
    <source>
        <dbReference type="Proteomes" id="UP000319383"/>
    </source>
</evidence>
<dbReference type="GO" id="GO:0008453">
    <property type="term" value="F:alanine-glyoxylate transaminase activity"/>
    <property type="evidence" value="ECO:0007669"/>
    <property type="project" value="TreeGrafter"/>
</dbReference>
<evidence type="ECO:0000256" key="7">
    <source>
        <dbReference type="PIRSR" id="PIRSR000524-50"/>
    </source>
</evidence>
<dbReference type="KEGG" id="sdyn:Mal52_08520"/>
<sequence>MAAVQSTTTTAPQRILMGPGPSDVDSRVLAALSAPIVGHLDPYFLGVMDEMQSMLREVFRTKNELTLAVSGTGSAGMETCVVNLIEPGDRMVVGVNGVFGTRMADVAARAGAEVTTIERPFGEVFDADEIAEVVARVKPKVVGLIHAETSTGALQPIEEISRVVHDAGALLLLDTVTSLGGVPVEIDAWNVDAVYSGTQKCLSCPPGLAPVSFSAAALEVMDARKTKVASWYLDMSMVRNYWGGKRAYHHTAPINMNYALHEALRLVLEEGLENRFDRHRQNHLALCAGLEALGIQYAVPADHRLPQLNAVVIPAGVDDAAVRKQLLGEFGIEIGGGLGPMAGKTWRIGLMGAASSNRNVLLLLAALERCLTDQGISITPGAGVAAANGVYGAA</sequence>
<feature type="modified residue" description="N6-(pyridoxal phosphate)lysine" evidence="7">
    <location>
        <position position="200"/>
    </location>
</feature>
<evidence type="ECO:0000256" key="3">
    <source>
        <dbReference type="ARBA" id="ARBA00022576"/>
    </source>
</evidence>
<evidence type="ECO:0000256" key="9">
    <source>
        <dbReference type="RuleBase" id="RU004504"/>
    </source>
</evidence>
<protein>
    <submittedName>
        <fullName evidence="11">Purine catabolism protein PucG</fullName>
        <ecNumber evidence="11">2.-.-.-</ecNumber>
    </submittedName>
</protein>
<dbReference type="GO" id="GO:0004760">
    <property type="term" value="F:L-serine-pyruvate transaminase activity"/>
    <property type="evidence" value="ECO:0007669"/>
    <property type="project" value="TreeGrafter"/>
</dbReference>
<gene>
    <name evidence="11" type="primary">pucG</name>
    <name evidence="11" type="ORF">Mal52_08520</name>
</gene>
<evidence type="ECO:0000256" key="6">
    <source>
        <dbReference type="PIRSR" id="PIRSR000524-1"/>
    </source>
</evidence>
<dbReference type="InterPro" id="IPR015422">
    <property type="entry name" value="PyrdxlP-dep_Trfase_small"/>
</dbReference>
<evidence type="ECO:0000313" key="11">
    <source>
        <dbReference type="EMBL" id="QDU42391.1"/>
    </source>
</evidence>
<dbReference type="FunFam" id="3.40.640.10:FF:000027">
    <property type="entry name" value="Serine--pyruvate aminotransferase, mitochondrial"/>
    <property type="match status" value="1"/>
</dbReference>
<comment type="similarity">
    <text evidence="2 8">Belongs to the class-V pyridoxal-phosphate-dependent aminotransferase family.</text>
</comment>
<keyword evidence="3" id="KW-0032">Aminotransferase</keyword>
<reference evidence="11 12" key="1">
    <citation type="submission" date="2019-02" db="EMBL/GenBank/DDBJ databases">
        <title>Deep-cultivation of Planctomycetes and their phenomic and genomic characterization uncovers novel biology.</title>
        <authorList>
            <person name="Wiegand S."/>
            <person name="Jogler M."/>
            <person name="Boedeker C."/>
            <person name="Pinto D."/>
            <person name="Vollmers J."/>
            <person name="Rivas-Marin E."/>
            <person name="Kohn T."/>
            <person name="Peeters S.H."/>
            <person name="Heuer A."/>
            <person name="Rast P."/>
            <person name="Oberbeckmann S."/>
            <person name="Bunk B."/>
            <person name="Jeske O."/>
            <person name="Meyerdierks A."/>
            <person name="Storesund J.E."/>
            <person name="Kallscheuer N."/>
            <person name="Luecker S."/>
            <person name="Lage O.M."/>
            <person name="Pohl T."/>
            <person name="Merkel B.J."/>
            <person name="Hornburger P."/>
            <person name="Mueller R.-W."/>
            <person name="Bruemmer F."/>
            <person name="Labrenz M."/>
            <person name="Spormann A.M."/>
            <person name="Op den Camp H."/>
            <person name="Overmann J."/>
            <person name="Amann R."/>
            <person name="Jetten M.S.M."/>
            <person name="Mascher T."/>
            <person name="Medema M.H."/>
            <person name="Devos D.P."/>
            <person name="Kaster A.-K."/>
            <person name="Ovreas L."/>
            <person name="Rohde M."/>
            <person name="Galperin M.Y."/>
            <person name="Jogler C."/>
        </authorList>
    </citation>
    <scope>NUCLEOTIDE SEQUENCE [LARGE SCALE GENOMIC DNA]</scope>
    <source>
        <strain evidence="11 12">Mal52</strain>
    </source>
</reference>
<dbReference type="PANTHER" id="PTHR21152:SF40">
    <property type="entry name" value="ALANINE--GLYOXYLATE AMINOTRANSFERASE"/>
    <property type="match status" value="1"/>
</dbReference>
<keyword evidence="4 11" id="KW-0808">Transferase</keyword>
<dbReference type="Proteomes" id="UP000319383">
    <property type="component" value="Chromosome"/>
</dbReference>